<proteinExistence type="inferred from homology"/>
<dbReference type="OrthoDB" id="1072116at2759"/>
<dbReference type="Gramene" id="KFK22805">
    <property type="protein sequence ID" value="KFK22805"/>
    <property type="gene ID" value="AALP_AAs59458U000100"/>
</dbReference>
<dbReference type="GO" id="GO:0006952">
    <property type="term" value="P:defense response"/>
    <property type="evidence" value="ECO:0007669"/>
    <property type="project" value="InterPro"/>
</dbReference>
<organism evidence="3 4">
    <name type="scientific">Arabis alpina</name>
    <name type="common">Alpine rock-cress</name>
    <dbReference type="NCBI Taxonomy" id="50452"/>
    <lineage>
        <taxon>Eukaryota</taxon>
        <taxon>Viridiplantae</taxon>
        <taxon>Streptophyta</taxon>
        <taxon>Embryophyta</taxon>
        <taxon>Tracheophyta</taxon>
        <taxon>Spermatophyta</taxon>
        <taxon>Magnoliopsida</taxon>
        <taxon>eudicotyledons</taxon>
        <taxon>Gunneridae</taxon>
        <taxon>Pentapetalae</taxon>
        <taxon>rosids</taxon>
        <taxon>malvids</taxon>
        <taxon>Brassicales</taxon>
        <taxon>Brassicaceae</taxon>
        <taxon>Arabideae</taxon>
        <taxon>Arabis</taxon>
    </lineage>
</organism>
<evidence type="ECO:0000313" key="4">
    <source>
        <dbReference type="Proteomes" id="UP000029120"/>
    </source>
</evidence>
<dbReference type="InterPro" id="IPR052006">
    <property type="entry name" value="MLP-like"/>
</dbReference>
<sequence length="138" mass="15855">MATSGTYVSEIPLNGSAEKHYKMWKHEGHLFSEAIGDHMIHGVAMHDGDWHTHGAIRSWDYTCDGKKEVFRERREFDDEKMAVKQIFIPTSEEGCVCKITMVWEKINDDFPEPTNYMKFVKNMVTGVDDHMAKGKNSA</sequence>
<dbReference type="SUPFAM" id="SSF55961">
    <property type="entry name" value="Bet v1-like"/>
    <property type="match status" value="1"/>
</dbReference>
<feature type="domain" description="Bet v I/Major latex protein" evidence="2">
    <location>
        <begin position="2"/>
        <end position="134"/>
    </location>
</feature>
<gene>
    <name evidence="3" type="ORF">AALP_AAs59458U000100</name>
</gene>
<dbReference type="Pfam" id="PF00407">
    <property type="entry name" value="Bet_v_1"/>
    <property type="match status" value="2"/>
</dbReference>
<dbReference type="SMART" id="SM01037">
    <property type="entry name" value="Bet_v_1"/>
    <property type="match status" value="1"/>
</dbReference>
<keyword evidence="4" id="KW-1185">Reference proteome</keyword>
<evidence type="ECO:0000259" key="2">
    <source>
        <dbReference type="SMART" id="SM01037"/>
    </source>
</evidence>
<dbReference type="AlphaFoldDB" id="A0A087FYV3"/>
<dbReference type="InterPro" id="IPR023393">
    <property type="entry name" value="START-like_dom_sf"/>
</dbReference>
<dbReference type="PANTHER" id="PTHR31338">
    <property type="entry name" value="POLYKETIDE CYCLASE/DEHYDRASE AND LIPID TRANSPORT SUPERFAMILY PROTEIN"/>
    <property type="match status" value="1"/>
</dbReference>
<accession>A0A087FYV3</accession>
<dbReference type="PANTHER" id="PTHR31338:SF20">
    <property type="entry name" value="BET V I_MAJOR LATEX PROTEIN DOMAIN-CONTAINING PROTEIN"/>
    <property type="match status" value="1"/>
</dbReference>
<dbReference type="InterPro" id="IPR000916">
    <property type="entry name" value="Bet_v_I/MLP"/>
</dbReference>
<comment type="similarity">
    <text evidence="1">Belongs to the MLP family.</text>
</comment>
<name>A0A087FYV3_ARAAL</name>
<dbReference type="Proteomes" id="UP000029120">
    <property type="component" value="Unassembled WGS sequence"/>
</dbReference>
<evidence type="ECO:0000256" key="1">
    <source>
        <dbReference type="ARBA" id="ARBA00038242"/>
    </source>
</evidence>
<dbReference type="EMBL" id="KL985299">
    <property type="protein sequence ID" value="KFK22805.1"/>
    <property type="molecule type" value="Genomic_DNA"/>
</dbReference>
<reference evidence="4" key="1">
    <citation type="journal article" date="2015" name="Nat. Plants">
        <title>Genome expansion of Arabis alpina linked with retrotransposition and reduced symmetric DNA methylation.</title>
        <authorList>
            <person name="Willing E.M."/>
            <person name="Rawat V."/>
            <person name="Mandakova T."/>
            <person name="Maumus F."/>
            <person name="James G.V."/>
            <person name="Nordstroem K.J."/>
            <person name="Becker C."/>
            <person name="Warthmann N."/>
            <person name="Chica C."/>
            <person name="Szarzynska B."/>
            <person name="Zytnicki M."/>
            <person name="Albani M.C."/>
            <person name="Kiefer C."/>
            <person name="Bergonzi S."/>
            <person name="Castaings L."/>
            <person name="Mateos J.L."/>
            <person name="Berns M.C."/>
            <person name="Bujdoso N."/>
            <person name="Piofczyk T."/>
            <person name="de Lorenzo L."/>
            <person name="Barrero-Sicilia C."/>
            <person name="Mateos I."/>
            <person name="Piednoel M."/>
            <person name="Hagmann J."/>
            <person name="Chen-Min-Tao R."/>
            <person name="Iglesias-Fernandez R."/>
            <person name="Schuster S.C."/>
            <person name="Alonso-Blanco C."/>
            <person name="Roudier F."/>
            <person name="Carbonero P."/>
            <person name="Paz-Ares J."/>
            <person name="Davis S.J."/>
            <person name="Pecinka A."/>
            <person name="Quesneville H."/>
            <person name="Colot V."/>
            <person name="Lysak M.A."/>
            <person name="Weigel D."/>
            <person name="Coupland G."/>
            <person name="Schneeberger K."/>
        </authorList>
    </citation>
    <scope>NUCLEOTIDE SEQUENCE [LARGE SCALE GENOMIC DNA]</scope>
    <source>
        <strain evidence="4">cv. Pajares</strain>
    </source>
</reference>
<dbReference type="Gene3D" id="3.30.530.20">
    <property type="match status" value="2"/>
</dbReference>
<protein>
    <recommendedName>
        <fullName evidence="2">Bet v I/Major latex protein domain-containing protein</fullName>
    </recommendedName>
</protein>
<evidence type="ECO:0000313" key="3">
    <source>
        <dbReference type="EMBL" id="KFK22805.1"/>
    </source>
</evidence>